<protein>
    <recommendedName>
        <fullName evidence="4">PPIase cyclophilin-type domain-containing protein</fullName>
    </recommendedName>
</protein>
<dbReference type="PANTHER" id="PTHR45625">
    <property type="entry name" value="PEPTIDYL-PROLYL CIS-TRANS ISOMERASE-RELATED"/>
    <property type="match status" value="1"/>
</dbReference>
<dbReference type="Proteomes" id="UP000664859">
    <property type="component" value="Unassembled WGS sequence"/>
</dbReference>
<organism evidence="5 6">
    <name type="scientific">Tribonema minus</name>
    <dbReference type="NCBI Taxonomy" id="303371"/>
    <lineage>
        <taxon>Eukaryota</taxon>
        <taxon>Sar</taxon>
        <taxon>Stramenopiles</taxon>
        <taxon>Ochrophyta</taxon>
        <taxon>PX clade</taxon>
        <taxon>Xanthophyceae</taxon>
        <taxon>Tribonematales</taxon>
        <taxon>Tribonemataceae</taxon>
        <taxon>Tribonema</taxon>
    </lineage>
</organism>
<dbReference type="InterPro" id="IPR029000">
    <property type="entry name" value="Cyclophilin-like_dom_sf"/>
</dbReference>
<evidence type="ECO:0000256" key="1">
    <source>
        <dbReference type="ARBA" id="ARBA00004123"/>
    </source>
</evidence>
<feature type="chain" id="PRO_5032632325" description="PPIase cyclophilin-type domain-containing protein" evidence="3">
    <location>
        <begin position="18"/>
        <end position="250"/>
    </location>
</feature>
<evidence type="ECO:0000256" key="2">
    <source>
        <dbReference type="ARBA" id="ARBA00023242"/>
    </source>
</evidence>
<evidence type="ECO:0000313" key="6">
    <source>
        <dbReference type="Proteomes" id="UP000664859"/>
    </source>
</evidence>
<feature type="domain" description="PPIase cyclophilin-type" evidence="4">
    <location>
        <begin position="44"/>
        <end position="163"/>
    </location>
</feature>
<dbReference type="InterPro" id="IPR044666">
    <property type="entry name" value="Cyclophilin_A-like"/>
</dbReference>
<reference evidence="5" key="1">
    <citation type="submission" date="2021-02" db="EMBL/GenBank/DDBJ databases">
        <title>First Annotated Genome of the Yellow-green Alga Tribonema minus.</title>
        <authorList>
            <person name="Mahan K.M."/>
        </authorList>
    </citation>
    <scope>NUCLEOTIDE SEQUENCE</scope>
    <source>
        <strain evidence="5">UTEX B ZZ1240</strain>
    </source>
</reference>
<sequence length="250" mass="27466">MLLVHWLLALCASAAEEDRWWETNYKTITTIECMTTAAPMPFAIEVRHEWAPLGADRFVAMIASGLMTDLALFRVDKDFIVQTGMCGATAPGVCAQWAELFPEFPDDRPHPRLPFKDGMVSFAGGGDDSRATDFFIAYADSEFLGGSPWETPFGVVVGGMGEVVRGFYDGYGEMQPFNPAGVNQDLINEEGNAYLRREFPKLDYIKSCAIVGAPRRPVQRGSATGAMRTHSSEHPRCFIEAGVHSISNDA</sequence>
<dbReference type="PANTHER" id="PTHR45625:SF6">
    <property type="entry name" value="SPLICEOSOME-ASSOCIATED PROTEIN CWC27 HOMOLOG"/>
    <property type="match status" value="1"/>
</dbReference>
<dbReference type="Gene3D" id="2.40.100.10">
    <property type="entry name" value="Cyclophilin-like"/>
    <property type="match status" value="1"/>
</dbReference>
<evidence type="ECO:0000259" key="4">
    <source>
        <dbReference type="PROSITE" id="PS50072"/>
    </source>
</evidence>
<evidence type="ECO:0000313" key="5">
    <source>
        <dbReference type="EMBL" id="KAG5179715.1"/>
    </source>
</evidence>
<dbReference type="GO" id="GO:0071013">
    <property type="term" value="C:catalytic step 2 spliceosome"/>
    <property type="evidence" value="ECO:0007669"/>
    <property type="project" value="TreeGrafter"/>
</dbReference>
<accession>A0A835YQT8</accession>
<name>A0A835YQT8_9STRA</name>
<keyword evidence="6" id="KW-1185">Reference proteome</keyword>
<keyword evidence="2" id="KW-0539">Nucleus</keyword>
<keyword evidence="3" id="KW-0732">Signal</keyword>
<dbReference type="AlphaFoldDB" id="A0A835YQT8"/>
<dbReference type="InterPro" id="IPR002130">
    <property type="entry name" value="Cyclophilin-type_PPIase_dom"/>
</dbReference>
<gene>
    <name evidence="5" type="ORF">JKP88DRAFT_158386</name>
</gene>
<dbReference type="Pfam" id="PF00160">
    <property type="entry name" value="Pro_isomerase"/>
    <property type="match status" value="1"/>
</dbReference>
<dbReference type="GO" id="GO:0003755">
    <property type="term" value="F:peptidyl-prolyl cis-trans isomerase activity"/>
    <property type="evidence" value="ECO:0007669"/>
    <property type="project" value="InterPro"/>
</dbReference>
<comment type="subcellular location">
    <subcellularLocation>
        <location evidence="1">Nucleus</location>
    </subcellularLocation>
</comment>
<dbReference type="SUPFAM" id="SSF50891">
    <property type="entry name" value="Cyclophilin-like"/>
    <property type="match status" value="1"/>
</dbReference>
<dbReference type="OrthoDB" id="45365at2759"/>
<proteinExistence type="predicted"/>
<comment type="caution">
    <text evidence="5">The sequence shown here is derived from an EMBL/GenBank/DDBJ whole genome shotgun (WGS) entry which is preliminary data.</text>
</comment>
<dbReference type="PROSITE" id="PS50072">
    <property type="entry name" value="CSA_PPIASE_2"/>
    <property type="match status" value="1"/>
</dbReference>
<feature type="signal peptide" evidence="3">
    <location>
        <begin position="1"/>
        <end position="17"/>
    </location>
</feature>
<evidence type="ECO:0000256" key="3">
    <source>
        <dbReference type="SAM" id="SignalP"/>
    </source>
</evidence>
<dbReference type="EMBL" id="JAFCMP010000445">
    <property type="protein sequence ID" value="KAG5179715.1"/>
    <property type="molecule type" value="Genomic_DNA"/>
</dbReference>